<gene>
    <name evidence="2" type="ORF">PIB30_043905</name>
</gene>
<name>A0ABU6UEC3_9FABA</name>
<proteinExistence type="predicted"/>
<comment type="caution">
    <text evidence="2">The sequence shown here is derived from an EMBL/GenBank/DDBJ whole genome shotgun (WGS) entry which is preliminary data.</text>
</comment>
<keyword evidence="3" id="KW-1185">Reference proteome</keyword>
<evidence type="ECO:0000313" key="2">
    <source>
        <dbReference type="EMBL" id="MED6159617.1"/>
    </source>
</evidence>
<feature type="region of interest" description="Disordered" evidence="1">
    <location>
        <begin position="39"/>
        <end position="60"/>
    </location>
</feature>
<accession>A0ABU6UEC3</accession>
<dbReference type="EMBL" id="JASCZI010121087">
    <property type="protein sequence ID" value="MED6159617.1"/>
    <property type="molecule type" value="Genomic_DNA"/>
</dbReference>
<protein>
    <submittedName>
        <fullName evidence="2">Uncharacterized protein</fullName>
    </submittedName>
</protein>
<feature type="region of interest" description="Disordered" evidence="1">
    <location>
        <begin position="1"/>
        <end position="27"/>
    </location>
</feature>
<dbReference type="Proteomes" id="UP001341840">
    <property type="component" value="Unassembled WGS sequence"/>
</dbReference>
<sequence length="60" mass="6949">MEKHWKIPGWDVDQGSAPKEHDRESNVVSDYGLEVFLAREDQGEKDDLKNKKSEQGKYAE</sequence>
<reference evidence="2 3" key="1">
    <citation type="journal article" date="2023" name="Plants (Basel)">
        <title>Bridging the Gap: Combining Genomics and Transcriptomics Approaches to Understand Stylosanthes scabra, an Orphan Legume from the Brazilian Caatinga.</title>
        <authorList>
            <person name="Ferreira-Neto J.R.C."/>
            <person name="da Silva M.D."/>
            <person name="Binneck E."/>
            <person name="de Melo N.F."/>
            <person name="da Silva R.H."/>
            <person name="de Melo A.L.T.M."/>
            <person name="Pandolfi V."/>
            <person name="Bustamante F.O."/>
            <person name="Brasileiro-Vidal A.C."/>
            <person name="Benko-Iseppon A.M."/>
        </authorList>
    </citation>
    <scope>NUCLEOTIDE SEQUENCE [LARGE SCALE GENOMIC DNA]</scope>
    <source>
        <tissue evidence="2">Leaves</tissue>
    </source>
</reference>
<evidence type="ECO:0000313" key="3">
    <source>
        <dbReference type="Proteomes" id="UP001341840"/>
    </source>
</evidence>
<evidence type="ECO:0000256" key="1">
    <source>
        <dbReference type="SAM" id="MobiDB-lite"/>
    </source>
</evidence>
<organism evidence="2 3">
    <name type="scientific">Stylosanthes scabra</name>
    <dbReference type="NCBI Taxonomy" id="79078"/>
    <lineage>
        <taxon>Eukaryota</taxon>
        <taxon>Viridiplantae</taxon>
        <taxon>Streptophyta</taxon>
        <taxon>Embryophyta</taxon>
        <taxon>Tracheophyta</taxon>
        <taxon>Spermatophyta</taxon>
        <taxon>Magnoliopsida</taxon>
        <taxon>eudicotyledons</taxon>
        <taxon>Gunneridae</taxon>
        <taxon>Pentapetalae</taxon>
        <taxon>rosids</taxon>
        <taxon>fabids</taxon>
        <taxon>Fabales</taxon>
        <taxon>Fabaceae</taxon>
        <taxon>Papilionoideae</taxon>
        <taxon>50 kb inversion clade</taxon>
        <taxon>dalbergioids sensu lato</taxon>
        <taxon>Dalbergieae</taxon>
        <taxon>Pterocarpus clade</taxon>
        <taxon>Stylosanthes</taxon>
    </lineage>
</organism>